<evidence type="ECO:0000313" key="3">
    <source>
        <dbReference type="EMBL" id="MCF0064589.1"/>
    </source>
</evidence>
<feature type="transmembrane region" description="Helical" evidence="1">
    <location>
        <begin position="117"/>
        <end position="137"/>
    </location>
</feature>
<keyword evidence="1" id="KW-0472">Membrane</keyword>
<organism evidence="3 4">
    <name type="scientific">Dyadobacter chenwenxiniae</name>
    <dbReference type="NCBI Taxonomy" id="2906456"/>
    <lineage>
        <taxon>Bacteria</taxon>
        <taxon>Pseudomonadati</taxon>
        <taxon>Bacteroidota</taxon>
        <taxon>Cytophagia</taxon>
        <taxon>Cytophagales</taxon>
        <taxon>Spirosomataceae</taxon>
        <taxon>Dyadobacter</taxon>
    </lineage>
</organism>
<keyword evidence="1" id="KW-0812">Transmembrane</keyword>
<feature type="transmembrane region" description="Helical" evidence="1">
    <location>
        <begin position="214"/>
        <end position="233"/>
    </location>
</feature>
<dbReference type="Proteomes" id="UP001139000">
    <property type="component" value="Unassembled WGS sequence"/>
</dbReference>
<sequence length="273" mass="30403">MRTNIIAFLLFTFIWSWLNWGIALYYLKTDSVEDGMTYFISFFFIGAYGPTLAAIITTAFFEGSSALRALLKRLFIWRASPKVYLAVFALPIIFMFSGIYLYHLFVGSIGNVSLSKVALIPSIIGYSLFAGPMGEELGWRGYLLPKLLESHSSTKSSIVIGFIWVTWHIPLFFGPTGALISYGDITFLNVSVYLLATICLSYLFTYLSSIANGSVLIAILTHLSVNAGLPIFFFPNLTVPEKALIVFKLTIIPLVLFTAYVGTKNTIRRSAEK</sequence>
<dbReference type="GO" id="GO:0080120">
    <property type="term" value="P:CAAX-box protein maturation"/>
    <property type="evidence" value="ECO:0007669"/>
    <property type="project" value="UniProtKB-ARBA"/>
</dbReference>
<keyword evidence="3" id="KW-0482">Metalloprotease</keyword>
<dbReference type="InterPro" id="IPR003675">
    <property type="entry name" value="Rce1/LyrA-like_dom"/>
</dbReference>
<feature type="domain" description="CAAX prenyl protease 2/Lysostaphin resistance protein A-like" evidence="2">
    <location>
        <begin position="124"/>
        <end position="227"/>
    </location>
</feature>
<accession>A0A9X1PR51</accession>
<reference evidence="3" key="1">
    <citation type="submission" date="2021-12" db="EMBL/GenBank/DDBJ databases">
        <title>Novel species in genus Dyadobacter.</title>
        <authorList>
            <person name="Ma C."/>
        </authorList>
    </citation>
    <scope>NUCLEOTIDE SEQUENCE</scope>
    <source>
        <strain evidence="3">LJ419</strain>
    </source>
</reference>
<keyword evidence="1" id="KW-1133">Transmembrane helix</keyword>
<keyword evidence="4" id="KW-1185">Reference proteome</keyword>
<dbReference type="PANTHER" id="PTHR35797">
    <property type="entry name" value="PROTEASE-RELATED"/>
    <property type="match status" value="1"/>
</dbReference>
<dbReference type="RefSeq" id="WP_234657530.1">
    <property type="nucleotide sequence ID" value="NZ_CP094997.1"/>
</dbReference>
<feature type="transmembrane region" description="Helical" evidence="1">
    <location>
        <begin position="7"/>
        <end position="27"/>
    </location>
</feature>
<dbReference type="InterPro" id="IPR042150">
    <property type="entry name" value="MmRce1-like"/>
</dbReference>
<gene>
    <name evidence="3" type="ORF">LXM26_23970</name>
</gene>
<name>A0A9X1PR51_9BACT</name>
<feature type="transmembrane region" description="Helical" evidence="1">
    <location>
        <begin position="83"/>
        <end position="105"/>
    </location>
</feature>
<protein>
    <submittedName>
        <fullName evidence="3">CPBP family intramembrane metalloprotease</fullName>
    </submittedName>
</protein>
<proteinExistence type="predicted"/>
<feature type="transmembrane region" description="Helical" evidence="1">
    <location>
        <begin position="158"/>
        <end position="180"/>
    </location>
</feature>
<keyword evidence="3" id="KW-0378">Hydrolase</keyword>
<dbReference type="GO" id="GO:0008237">
    <property type="term" value="F:metallopeptidase activity"/>
    <property type="evidence" value="ECO:0007669"/>
    <property type="project" value="UniProtKB-KW"/>
</dbReference>
<dbReference type="PANTHER" id="PTHR35797:SF1">
    <property type="entry name" value="PROTEASE"/>
    <property type="match status" value="1"/>
</dbReference>
<dbReference type="GO" id="GO:0004175">
    <property type="term" value="F:endopeptidase activity"/>
    <property type="evidence" value="ECO:0007669"/>
    <property type="project" value="UniProtKB-ARBA"/>
</dbReference>
<evidence type="ECO:0000313" key="4">
    <source>
        <dbReference type="Proteomes" id="UP001139000"/>
    </source>
</evidence>
<dbReference type="AlphaFoldDB" id="A0A9X1PR51"/>
<dbReference type="EMBL" id="JAJTTC010000008">
    <property type="protein sequence ID" value="MCF0064589.1"/>
    <property type="molecule type" value="Genomic_DNA"/>
</dbReference>
<feature type="transmembrane region" description="Helical" evidence="1">
    <location>
        <begin position="186"/>
        <end position="207"/>
    </location>
</feature>
<dbReference type="Pfam" id="PF02517">
    <property type="entry name" value="Rce1-like"/>
    <property type="match status" value="1"/>
</dbReference>
<evidence type="ECO:0000256" key="1">
    <source>
        <dbReference type="SAM" id="Phobius"/>
    </source>
</evidence>
<comment type="caution">
    <text evidence="3">The sequence shown here is derived from an EMBL/GenBank/DDBJ whole genome shotgun (WGS) entry which is preliminary data.</text>
</comment>
<feature type="transmembrane region" description="Helical" evidence="1">
    <location>
        <begin position="245"/>
        <end position="263"/>
    </location>
</feature>
<feature type="transmembrane region" description="Helical" evidence="1">
    <location>
        <begin position="39"/>
        <end position="62"/>
    </location>
</feature>
<keyword evidence="3" id="KW-0645">Protease</keyword>
<evidence type="ECO:0000259" key="2">
    <source>
        <dbReference type="Pfam" id="PF02517"/>
    </source>
</evidence>